<proteinExistence type="predicted"/>
<name>A0ABN8AWH3_CHISP</name>
<feature type="signal peptide" evidence="1">
    <location>
        <begin position="1"/>
        <end position="26"/>
    </location>
</feature>
<dbReference type="PROSITE" id="PS51969">
    <property type="entry name" value="CBM39"/>
    <property type="match status" value="1"/>
</dbReference>
<feature type="domain" description="CBM39" evidence="2">
    <location>
        <begin position="30"/>
        <end position="133"/>
    </location>
</feature>
<feature type="chain" id="PRO_5047434640" description="CBM39 domain-containing protein" evidence="1">
    <location>
        <begin position="27"/>
        <end position="257"/>
    </location>
</feature>
<accession>A0ABN8AWH3</accession>
<dbReference type="Proteomes" id="UP001153292">
    <property type="component" value="Chromosome 12"/>
</dbReference>
<reference evidence="3" key="1">
    <citation type="submission" date="2021-12" db="EMBL/GenBank/DDBJ databases">
        <authorList>
            <person name="King R."/>
        </authorList>
    </citation>
    <scope>NUCLEOTIDE SEQUENCE</scope>
</reference>
<evidence type="ECO:0000256" key="1">
    <source>
        <dbReference type="SAM" id="SignalP"/>
    </source>
</evidence>
<keyword evidence="4" id="KW-1185">Reference proteome</keyword>
<dbReference type="Pfam" id="PF15886">
    <property type="entry name" value="CBM39"/>
    <property type="match status" value="1"/>
</dbReference>
<sequence length="257" mass="29097">MAVDSARRVTGYTVLILLVIFASVSAQSEYNLPALKIEVFKPKGYKLSLPYIPNLLLYIFRGNINKPIDTDSTAFGTISGQLAQVPNGRFEYEDRETQLKLGDVINYYLMVSVAGFDTFVENNLSYTVTELKDRNAGKPMKCLPTITRVREGKACGGQVIFEDDFSTFKEDMWQIENYIPISSHPEHPFVSYQDLIYHPVVTIYNGSLKITPILQERINNFDNDTIAHGELDFDRVGVHRVVRNATGRLLGQTSYRP</sequence>
<evidence type="ECO:0000313" key="3">
    <source>
        <dbReference type="EMBL" id="CAH0398889.1"/>
    </source>
</evidence>
<evidence type="ECO:0000313" key="4">
    <source>
        <dbReference type="Proteomes" id="UP001153292"/>
    </source>
</evidence>
<organism evidence="3 4">
    <name type="scientific">Chilo suppressalis</name>
    <name type="common">Asiatic rice borer moth</name>
    <dbReference type="NCBI Taxonomy" id="168631"/>
    <lineage>
        <taxon>Eukaryota</taxon>
        <taxon>Metazoa</taxon>
        <taxon>Ecdysozoa</taxon>
        <taxon>Arthropoda</taxon>
        <taxon>Hexapoda</taxon>
        <taxon>Insecta</taxon>
        <taxon>Pterygota</taxon>
        <taxon>Neoptera</taxon>
        <taxon>Endopterygota</taxon>
        <taxon>Lepidoptera</taxon>
        <taxon>Glossata</taxon>
        <taxon>Ditrysia</taxon>
        <taxon>Pyraloidea</taxon>
        <taxon>Crambidae</taxon>
        <taxon>Crambinae</taxon>
        <taxon>Chilo</taxon>
    </lineage>
</organism>
<dbReference type="InterPro" id="IPR043030">
    <property type="entry name" value="BGBP_N_sf"/>
</dbReference>
<dbReference type="InterPro" id="IPR031756">
    <property type="entry name" value="BGBP_N"/>
</dbReference>
<dbReference type="Gene3D" id="2.60.40.2140">
    <property type="entry name" value="Beta-1,3-glucan-recognition protein, N-terminal domain"/>
    <property type="match status" value="1"/>
</dbReference>
<dbReference type="EMBL" id="OU963905">
    <property type="protein sequence ID" value="CAH0398889.1"/>
    <property type="molecule type" value="Genomic_DNA"/>
</dbReference>
<evidence type="ECO:0000259" key="2">
    <source>
        <dbReference type="PROSITE" id="PS51969"/>
    </source>
</evidence>
<keyword evidence="1" id="KW-0732">Signal</keyword>
<gene>
    <name evidence="3" type="ORF">CHILSU_LOCUS2015</name>
</gene>
<protein>
    <recommendedName>
        <fullName evidence="2">CBM39 domain-containing protein</fullName>
    </recommendedName>
</protein>